<dbReference type="InterPro" id="IPR011009">
    <property type="entry name" value="Kinase-like_dom_sf"/>
</dbReference>
<gene>
    <name evidence="3" type="ORF">CAEBREN_02671</name>
</gene>
<dbReference type="PROSITE" id="PS00107">
    <property type="entry name" value="PROTEIN_KINASE_ATP"/>
    <property type="match status" value="1"/>
</dbReference>
<dbReference type="OrthoDB" id="5786934at2759"/>
<dbReference type="Gene3D" id="1.10.510.10">
    <property type="entry name" value="Transferase(Phosphotransferase) domain 1"/>
    <property type="match status" value="1"/>
</dbReference>
<dbReference type="GO" id="GO:0004672">
    <property type="term" value="F:protein kinase activity"/>
    <property type="evidence" value="ECO:0007669"/>
    <property type="project" value="InterPro"/>
</dbReference>
<evidence type="ECO:0000313" key="3">
    <source>
        <dbReference type="EMBL" id="EGT31615.1"/>
    </source>
</evidence>
<dbReference type="InterPro" id="IPR000719">
    <property type="entry name" value="Prot_kinase_dom"/>
</dbReference>
<dbReference type="GO" id="GO:0005524">
    <property type="term" value="F:ATP binding"/>
    <property type="evidence" value="ECO:0007669"/>
    <property type="project" value="UniProtKB-UniRule"/>
</dbReference>
<accession>G0NI44</accession>
<dbReference type="EMBL" id="GL379887">
    <property type="protein sequence ID" value="EGT31615.1"/>
    <property type="molecule type" value="Genomic_DNA"/>
</dbReference>
<keyword evidence="1" id="KW-0067">ATP-binding</keyword>
<evidence type="ECO:0000256" key="1">
    <source>
        <dbReference type="PROSITE-ProRule" id="PRU10141"/>
    </source>
</evidence>
<dbReference type="SMART" id="SM00220">
    <property type="entry name" value="S_TKc"/>
    <property type="match status" value="1"/>
</dbReference>
<dbReference type="InParanoid" id="G0NI44"/>
<keyword evidence="4" id="KW-1185">Reference proteome</keyword>
<keyword evidence="1" id="KW-0547">Nucleotide-binding</keyword>
<dbReference type="AlphaFoldDB" id="G0NI44"/>
<dbReference type="PANTHER" id="PTHR11909">
    <property type="entry name" value="CASEIN KINASE-RELATED"/>
    <property type="match status" value="1"/>
</dbReference>
<feature type="domain" description="Protein kinase" evidence="2">
    <location>
        <begin position="22"/>
        <end position="278"/>
    </location>
</feature>
<dbReference type="FunCoup" id="G0NI44">
    <property type="interactions" value="60"/>
</dbReference>
<dbReference type="PROSITE" id="PS50011">
    <property type="entry name" value="PROTEIN_KINASE_DOM"/>
    <property type="match status" value="1"/>
</dbReference>
<feature type="binding site" evidence="1">
    <location>
        <position position="52"/>
    </location>
    <ligand>
        <name>ATP</name>
        <dbReference type="ChEBI" id="CHEBI:30616"/>
    </ligand>
</feature>
<protein>
    <recommendedName>
        <fullName evidence="2">Protein kinase domain-containing protein</fullName>
    </recommendedName>
</protein>
<reference evidence="4" key="1">
    <citation type="submission" date="2011-07" db="EMBL/GenBank/DDBJ databases">
        <authorList>
            <consortium name="Caenorhabditis brenneri Sequencing and Analysis Consortium"/>
            <person name="Wilson R.K."/>
        </authorList>
    </citation>
    <scope>NUCLEOTIDE SEQUENCE [LARGE SCALE GENOMIC DNA]</scope>
    <source>
        <strain evidence="4">PB2801</strain>
    </source>
</reference>
<dbReference type="eggNOG" id="KOG1164">
    <property type="taxonomic scope" value="Eukaryota"/>
</dbReference>
<name>G0NI44_CAEBE</name>
<dbReference type="HOGENOM" id="CLU_057919_0_0_1"/>
<proteinExistence type="predicted"/>
<sequence length="278" mass="32213">MFSSTFSRADFCPATGEKFHQFQIQKILGCGYFGKCFTVTKEDEPDKKMVLKVSDSFPNKQYFETELEVLRSLPVTHHFPNFICTFTIEDRLDCIVMTYQGICLKTMLEQNENKKFTLENTLRIGMQLMECVELLHACGWFHRDIHIENVTVNTDSGGNLKLALIDFGISISTNTPIDDRCLCKYPLIEDYVSVVEVLKLCSIIQEAETGAKPDWLPSKEKLPWNYKWLRDLYDVIERQKGGDYNKEVVKRFIRNVRPSLDTESDITFTEKNGEKIIE</sequence>
<dbReference type="Pfam" id="PF00069">
    <property type="entry name" value="Pkinase"/>
    <property type="match status" value="1"/>
</dbReference>
<evidence type="ECO:0000259" key="2">
    <source>
        <dbReference type="PROSITE" id="PS50011"/>
    </source>
</evidence>
<dbReference type="InterPro" id="IPR050235">
    <property type="entry name" value="CK1_Ser-Thr_kinase"/>
</dbReference>
<evidence type="ECO:0000313" key="4">
    <source>
        <dbReference type="Proteomes" id="UP000008068"/>
    </source>
</evidence>
<organism evidence="4">
    <name type="scientific">Caenorhabditis brenneri</name>
    <name type="common">Nematode worm</name>
    <dbReference type="NCBI Taxonomy" id="135651"/>
    <lineage>
        <taxon>Eukaryota</taxon>
        <taxon>Metazoa</taxon>
        <taxon>Ecdysozoa</taxon>
        <taxon>Nematoda</taxon>
        <taxon>Chromadorea</taxon>
        <taxon>Rhabditida</taxon>
        <taxon>Rhabditina</taxon>
        <taxon>Rhabditomorpha</taxon>
        <taxon>Rhabditoidea</taxon>
        <taxon>Rhabditidae</taxon>
        <taxon>Peloderinae</taxon>
        <taxon>Caenorhabditis</taxon>
    </lineage>
</organism>
<dbReference type="InterPro" id="IPR017441">
    <property type="entry name" value="Protein_kinase_ATP_BS"/>
</dbReference>
<dbReference type="Proteomes" id="UP000008068">
    <property type="component" value="Unassembled WGS sequence"/>
</dbReference>
<dbReference type="OMA" id="FICTFTI"/>
<dbReference type="STRING" id="135651.G0NI44"/>
<dbReference type="SUPFAM" id="SSF56112">
    <property type="entry name" value="Protein kinase-like (PK-like)"/>
    <property type="match status" value="1"/>
</dbReference>